<evidence type="ECO:0000256" key="1">
    <source>
        <dbReference type="SAM" id="MobiDB-lite"/>
    </source>
</evidence>
<dbReference type="EMBL" id="CP059670">
    <property type="protein sequence ID" value="QRW25360.1"/>
    <property type="molecule type" value="Genomic_DNA"/>
</dbReference>
<name>A0A8H8P502_9AGAM</name>
<keyword evidence="2" id="KW-1133">Transmembrane helix</keyword>
<dbReference type="RefSeq" id="XP_043185597.1">
    <property type="nucleotide sequence ID" value="XM_043327125.1"/>
</dbReference>
<reference evidence="3" key="1">
    <citation type="submission" date="2020-05" db="EMBL/GenBank/DDBJ databases">
        <title>Evolutionary and genomic comparisons of hybrid uninucleate and nonhybrid Rhizoctonia fungi.</title>
        <authorList>
            <person name="Li C."/>
            <person name="Chen X."/>
        </authorList>
    </citation>
    <scope>NUCLEOTIDE SEQUENCE</scope>
    <source>
        <strain evidence="3">AG-1 IA</strain>
    </source>
</reference>
<feature type="region of interest" description="Disordered" evidence="1">
    <location>
        <begin position="409"/>
        <end position="454"/>
    </location>
</feature>
<feature type="transmembrane region" description="Helical" evidence="2">
    <location>
        <begin position="138"/>
        <end position="165"/>
    </location>
</feature>
<dbReference type="KEGG" id="rsx:RhiXN_07309"/>
<proteinExistence type="predicted"/>
<dbReference type="GeneID" id="67029588"/>
<evidence type="ECO:0000256" key="2">
    <source>
        <dbReference type="SAM" id="Phobius"/>
    </source>
</evidence>
<gene>
    <name evidence="3" type="ORF">RhiXN_07309</name>
</gene>
<accession>A0A8H8P502</accession>
<evidence type="ECO:0000313" key="3">
    <source>
        <dbReference type="EMBL" id="QRW25360.1"/>
    </source>
</evidence>
<keyword evidence="2" id="KW-0472">Membrane</keyword>
<dbReference type="AlphaFoldDB" id="A0A8H8P502"/>
<organism evidence="3 4">
    <name type="scientific">Rhizoctonia solani</name>
    <dbReference type="NCBI Taxonomy" id="456999"/>
    <lineage>
        <taxon>Eukaryota</taxon>
        <taxon>Fungi</taxon>
        <taxon>Dikarya</taxon>
        <taxon>Basidiomycota</taxon>
        <taxon>Agaricomycotina</taxon>
        <taxon>Agaricomycetes</taxon>
        <taxon>Cantharellales</taxon>
        <taxon>Ceratobasidiaceae</taxon>
        <taxon>Rhizoctonia</taxon>
    </lineage>
</organism>
<feature type="region of interest" description="Disordered" evidence="1">
    <location>
        <begin position="105"/>
        <end position="128"/>
    </location>
</feature>
<feature type="compositionally biased region" description="Pro residues" evidence="1">
    <location>
        <begin position="427"/>
        <end position="436"/>
    </location>
</feature>
<evidence type="ECO:0000313" key="4">
    <source>
        <dbReference type="Proteomes" id="UP000650533"/>
    </source>
</evidence>
<keyword evidence="2" id="KW-0812">Transmembrane</keyword>
<dbReference type="Proteomes" id="UP000650533">
    <property type="component" value="Chromosome 13"/>
</dbReference>
<sequence>MSETALDHGRPQIRFIRQICKHSSQPSMVTNPNPMTPDLLLSVLGAAFMRNVYTVLQYDSPKTGVATGDYDPSTARPQLGLMSLTSWQTGLQDFYRVRILKESLESGSSGSSSGSSGGGGSSNGINGLPGMTEKSKKLSAGIIALIGILLFFGLSAGLFGARWWVMQRRWKRLRAAAQANEVDAEKDSVDDWLSRDLRCLQPRKRLVGRWRYGRWISYESRKEPEARQDTFVCGVACWIDGRMGRAGFRRRRDNLTVRDSWATVRPRETGDIDVLERANRTMSLAVGAGAGGAKVHFIGGSVDFGRPSSMPADILQAAGSPGGILGLQGSSQGGMHHRPTYSRDDSAGVLECRSSLLVIPTNTHVDSRPATSQLVEEDDLARARPSVDVGLGPAADFANQLSLTMPPITEVPADPGESTPRLLLWPPTWPTMPSPSPQHSRREQKDDVSSSSYKATRLGSRHLLSNRASSLVCAYLPYHTYSYLLIPTHNPLAMDSATVYSYSYTTEVEQPIDQETSGGGSGSYCVIA</sequence>
<protein>
    <submittedName>
        <fullName evidence="3">Uncharacterized protein</fullName>
    </submittedName>
</protein>